<evidence type="ECO:0000313" key="2">
    <source>
        <dbReference type="Proteomes" id="UP001271769"/>
    </source>
</evidence>
<evidence type="ECO:0000313" key="1">
    <source>
        <dbReference type="EMBL" id="MDY0872416.1"/>
    </source>
</evidence>
<comment type="caution">
    <text evidence="1">The sequence shown here is derived from an EMBL/GenBank/DDBJ whole genome shotgun (WGS) entry which is preliminary data.</text>
</comment>
<sequence>MQAPITQALPRLTLKNMHVMLDRKVHPIVNMNIQDVLIGGMPDWMAIGQRVQFSFVITLKEWERSLPTYGVVIKNEGGNCDVRYTPPTPSWRNILMKLVSEEARAAKK</sequence>
<name>A0ABU5E0S8_9PROT</name>
<organism evidence="1 2">
    <name type="scientific">Dongia rigui</name>
    <dbReference type="NCBI Taxonomy" id="940149"/>
    <lineage>
        <taxon>Bacteria</taxon>
        <taxon>Pseudomonadati</taxon>
        <taxon>Pseudomonadota</taxon>
        <taxon>Alphaproteobacteria</taxon>
        <taxon>Rhodospirillales</taxon>
        <taxon>Dongiaceae</taxon>
        <taxon>Dongia</taxon>
    </lineage>
</organism>
<proteinExistence type="predicted"/>
<protein>
    <submittedName>
        <fullName evidence="1">Uncharacterized protein</fullName>
    </submittedName>
</protein>
<dbReference type="EMBL" id="JAXCLX010000001">
    <property type="protein sequence ID" value="MDY0872416.1"/>
    <property type="molecule type" value="Genomic_DNA"/>
</dbReference>
<dbReference type="Proteomes" id="UP001271769">
    <property type="component" value="Unassembled WGS sequence"/>
</dbReference>
<accession>A0ABU5E0S8</accession>
<dbReference type="RefSeq" id="WP_320500844.1">
    <property type="nucleotide sequence ID" value="NZ_JAXCLX010000001.1"/>
</dbReference>
<gene>
    <name evidence="1" type="ORF">SMD31_10800</name>
</gene>
<keyword evidence="2" id="KW-1185">Reference proteome</keyword>
<reference evidence="1 2" key="1">
    <citation type="journal article" date="2013" name="Antonie Van Leeuwenhoek">
        <title>Dongia rigui sp. nov., isolated from freshwater of a large wetland in Korea.</title>
        <authorList>
            <person name="Baik K.S."/>
            <person name="Hwang Y.M."/>
            <person name="Choi J.S."/>
            <person name="Kwon J."/>
            <person name="Seong C.N."/>
        </authorList>
    </citation>
    <scope>NUCLEOTIDE SEQUENCE [LARGE SCALE GENOMIC DNA]</scope>
    <source>
        <strain evidence="1 2">04SU4-P</strain>
    </source>
</reference>